<keyword evidence="2" id="KW-0812">Transmembrane</keyword>
<dbReference type="EMBL" id="CP032509">
    <property type="protein sequence ID" value="AZN70590.1"/>
    <property type="molecule type" value="Genomic_DNA"/>
</dbReference>
<protein>
    <submittedName>
        <fullName evidence="3">AbrB family transcriptional regulator</fullName>
    </submittedName>
</protein>
<evidence type="ECO:0000256" key="2">
    <source>
        <dbReference type="SAM" id="Phobius"/>
    </source>
</evidence>
<feature type="region of interest" description="Disordered" evidence="1">
    <location>
        <begin position="1"/>
        <end position="37"/>
    </location>
</feature>
<dbReference type="Proteomes" id="UP000268192">
    <property type="component" value="Chromosome"/>
</dbReference>
<dbReference type="PIRSF" id="PIRSF038991">
    <property type="entry name" value="Protein_AbrB"/>
    <property type="match status" value="1"/>
</dbReference>
<sequence length="395" mass="41128">MRSAMTQKGNTHDAGASPADSLPSPGPLAPKKNRPGPEGMRGFMIRLRTLAVGTIGGYCGYRLGIPLGWLLGAMIATIPLSIAGVDMRSFRKPRLVMIAVIGLMVGSAFTPEVAARIPDWWPSLLGVLLYVVIVALVSIAVCWRLGAMTPATAAFAGMPGGLSEMVIIGPVMGADVRSVSLVHGTRLVVLIAMTPTLLAVFGLIGSGAGDGVSRAIQWFPSISLFDVALLSACAVIGFLIAKKIRLPAGNLTGPLILSALVHVTGITDAHIPDALLAAAQIVIGSVIGQHFAGIARRVLLTGLLLGALLTVFSMALAGGFAFAFEQLLGVPFAIGLLSLVPGGLPEMSLIAITLDADPAFVSLHHLARVVLILITAPVLIPLWVRRLEKRRIARG</sequence>
<dbReference type="PANTHER" id="PTHR38457">
    <property type="entry name" value="REGULATOR ABRB-RELATED"/>
    <property type="match status" value="1"/>
</dbReference>
<evidence type="ECO:0000256" key="1">
    <source>
        <dbReference type="SAM" id="MobiDB-lite"/>
    </source>
</evidence>
<feature type="transmembrane region" description="Helical" evidence="2">
    <location>
        <begin position="120"/>
        <end position="143"/>
    </location>
</feature>
<dbReference type="AlphaFoldDB" id="A0A3Q8XNW9"/>
<feature type="transmembrane region" description="Helical" evidence="2">
    <location>
        <begin position="187"/>
        <end position="206"/>
    </location>
</feature>
<proteinExistence type="predicted"/>
<keyword evidence="2" id="KW-1133">Transmembrane helix</keyword>
<dbReference type="NCBIfam" id="TIGR03082">
    <property type="entry name" value="Gneg_AbrB_dup"/>
    <property type="match status" value="2"/>
</dbReference>
<dbReference type="GO" id="GO:0016020">
    <property type="term" value="C:membrane"/>
    <property type="evidence" value="ECO:0007669"/>
    <property type="project" value="InterPro"/>
</dbReference>
<dbReference type="PANTHER" id="PTHR38457:SF1">
    <property type="entry name" value="REGULATOR ABRB-RELATED"/>
    <property type="match status" value="1"/>
</dbReference>
<dbReference type="Pfam" id="PF05145">
    <property type="entry name" value="AbrB"/>
    <property type="match status" value="1"/>
</dbReference>
<name>A0A3Q8XNW9_9HYPH</name>
<reference evidence="3 4" key="1">
    <citation type="submission" date="2018-09" db="EMBL/GenBank/DDBJ databases">
        <title>Marinorhizobium profundi gen. nov., sp. nov., isolated from a deep-sea sediment sample from the New Britain Trench and proposal of Marinorhizobiaceae fam. nov. in the order Rhizobiales of the class Alphaproteobacteria.</title>
        <authorList>
            <person name="Cao J."/>
        </authorList>
    </citation>
    <scope>NUCLEOTIDE SEQUENCE [LARGE SCALE GENOMIC DNA]</scope>
    <source>
        <strain evidence="3 4">WS11</strain>
    </source>
</reference>
<feature type="transmembrane region" description="Helical" evidence="2">
    <location>
        <begin position="274"/>
        <end position="292"/>
    </location>
</feature>
<dbReference type="InterPro" id="IPR007820">
    <property type="entry name" value="AbrB_fam"/>
</dbReference>
<feature type="transmembrane region" description="Helical" evidence="2">
    <location>
        <begin position="95"/>
        <end position="114"/>
    </location>
</feature>
<gene>
    <name evidence="3" type="ORF">D5400_04230</name>
</gene>
<accession>A0A3Q8XNW9</accession>
<dbReference type="KEGG" id="abaw:D5400_04230"/>
<evidence type="ECO:0000313" key="3">
    <source>
        <dbReference type="EMBL" id="AZN70590.1"/>
    </source>
</evidence>
<feature type="transmembrane region" description="Helical" evidence="2">
    <location>
        <begin position="218"/>
        <end position="241"/>
    </location>
</feature>
<feature type="transmembrane region" description="Helical" evidence="2">
    <location>
        <begin position="298"/>
        <end position="323"/>
    </location>
</feature>
<dbReference type="GO" id="GO:0010468">
    <property type="term" value="P:regulation of gene expression"/>
    <property type="evidence" value="ECO:0007669"/>
    <property type="project" value="InterPro"/>
</dbReference>
<keyword evidence="4" id="KW-1185">Reference proteome</keyword>
<dbReference type="InterPro" id="IPR017516">
    <property type="entry name" value="AbrB_dup"/>
</dbReference>
<dbReference type="OrthoDB" id="7157734at2"/>
<feature type="transmembrane region" description="Helical" evidence="2">
    <location>
        <begin position="366"/>
        <end position="384"/>
    </location>
</feature>
<evidence type="ECO:0000313" key="4">
    <source>
        <dbReference type="Proteomes" id="UP000268192"/>
    </source>
</evidence>
<organism evidence="3 4">
    <name type="scientific">Georhizobium profundi</name>
    <dbReference type="NCBI Taxonomy" id="2341112"/>
    <lineage>
        <taxon>Bacteria</taxon>
        <taxon>Pseudomonadati</taxon>
        <taxon>Pseudomonadota</taxon>
        <taxon>Alphaproteobacteria</taxon>
        <taxon>Hyphomicrobiales</taxon>
        <taxon>Rhizobiaceae</taxon>
        <taxon>Georhizobium</taxon>
    </lineage>
</organism>
<feature type="transmembrane region" description="Helical" evidence="2">
    <location>
        <begin position="67"/>
        <end position="83"/>
    </location>
</feature>
<keyword evidence="2" id="KW-0472">Membrane</keyword>